<evidence type="ECO:0000256" key="1">
    <source>
        <dbReference type="SAM" id="SignalP"/>
    </source>
</evidence>
<dbReference type="RefSeq" id="WP_038496762.1">
    <property type="nucleotide sequence ID" value="NZ_BCTH01000076.1"/>
</dbReference>
<evidence type="ECO:0000313" key="4">
    <source>
        <dbReference type="Proteomes" id="UP000027604"/>
    </source>
</evidence>
<evidence type="ECO:0000313" key="3">
    <source>
        <dbReference type="EMBL" id="CDG85416.1"/>
    </source>
</evidence>
<feature type="domain" description="Spore coat protein U/FanG" evidence="2">
    <location>
        <begin position="201"/>
        <end position="334"/>
    </location>
</feature>
<gene>
    <name evidence="3" type="ORF">GJA_4812</name>
</gene>
<dbReference type="eggNOG" id="COG5430">
    <property type="taxonomic scope" value="Bacteria"/>
</dbReference>
<dbReference type="HOGENOM" id="CLU_069372_0_0_4"/>
<feature type="signal peptide" evidence="1">
    <location>
        <begin position="1"/>
        <end position="22"/>
    </location>
</feature>
<dbReference type="PANTHER" id="PTHR37089">
    <property type="entry name" value="PROTEIN U-RELATED"/>
    <property type="match status" value="1"/>
</dbReference>
<dbReference type="STRING" id="1349767.GJA_4812"/>
<dbReference type="PANTHER" id="PTHR37089:SF4">
    <property type="entry name" value="EXPORTED PROTEIN"/>
    <property type="match status" value="1"/>
</dbReference>
<dbReference type="InterPro" id="IPR007893">
    <property type="entry name" value="Spore_coat_U/FanG"/>
</dbReference>
<sequence length="337" mass="34721">MIRRARLLLLTLLLLCAGAARADVCTVTMSDINFGQVSPIGATDYTATGTGSVSCTWSLLSPTFPFILLFPNVVVCLNAGLGSNSLTATPRTLGNGSNRMEYNLYRDASYAAASIWGGPGVVGATTPISFSMTSPNILIGGTLVQAFTVYAKIPVGTTLAAVPTVANSDTVYNSSFTGAATITYAFYNLIKPACTPGSSNTFAFQVNATAVNNCTITATPLAFGTNSVLTGNVRSTATLSVRCVNNNAYQIALNGGLVTASVANRQMKNVSTADTVAYQLSAMLDGPLWGDGTAGTSMVSGTGTGVALPITVYGRVPAQGTPIPGDYKDTVTATVYF</sequence>
<name>W0VC00_9BURK</name>
<dbReference type="OrthoDB" id="8751277at2"/>
<dbReference type="InterPro" id="IPR053167">
    <property type="entry name" value="Spore_coat_component"/>
</dbReference>
<protein>
    <submittedName>
        <fullName evidence="3">Spore Coat Protein U domain protein</fullName>
    </submittedName>
</protein>
<dbReference type="AlphaFoldDB" id="W0VC00"/>
<organism evidence="3 4">
    <name type="scientific">Janthinobacterium agaricidamnosum NBRC 102515 = DSM 9628</name>
    <dbReference type="NCBI Taxonomy" id="1349767"/>
    <lineage>
        <taxon>Bacteria</taxon>
        <taxon>Pseudomonadati</taxon>
        <taxon>Pseudomonadota</taxon>
        <taxon>Betaproteobacteria</taxon>
        <taxon>Burkholderiales</taxon>
        <taxon>Oxalobacteraceae</taxon>
        <taxon>Janthinobacterium</taxon>
    </lineage>
</organism>
<keyword evidence="3" id="KW-0167">Capsid protein</keyword>
<feature type="domain" description="Spore coat protein U/FanG" evidence="2">
    <location>
        <begin position="15"/>
        <end position="161"/>
    </location>
</feature>
<dbReference type="Pfam" id="PF05229">
    <property type="entry name" value="SCPU"/>
    <property type="match status" value="2"/>
</dbReference>
<keyword evidence="1" id="KW-0732">Signal</keyword>
<accession>W0VC00</accession>
<evidence type="ECO:0000259" key="2">
    <source>
        <dbReference type="Pfam" id="PF05229"/>
    </source>
</evidence>
<dbReference type="PATRIC" id="fig|1349767.4.peg.1436"/>
<keyword evidence="4" id="KW-1185">Reference proteome</keyword>
<proteinExistence type="predicted"/>
<keyword evidence="3" id="KW-0946">Virion</keyword>
<dbReference type="SMART" id="SM00972">
    <property type="entry name" value="SCPU"/>
    <property type="match status" value="2"/>
</dbReference>
<reference evidence="3 4" key="1">
    <citation type="journal article" date="2015" name="Genome Announc.">
        <title>Genome Sequence of Mushroom Soft-Rot Pathogen Janthinobacterium agaricidamnosum.</title>
        <authorList>
            <person name="Graupner K."/>
            <person name="Lackner G."/>
            <person name="Hertweck C."/>
        </authorList>
    </citation>
    <scope>NUCLEOTIDE SEQUENCE [LARGE SCALE GENOMIC DNA]</scope>
    <source>
        <strain evidence="4">NBRC 102515 / DSM 9628</strain>
    </source>
</reference>
<dbReference type="EMBL" id="HG322949">
    <property type="protein sequence ID" value="CDG85416.1"/>
    <property type="molecule type" value="Genomic_DNA"/>
</dbReference>
<dbReference type="Proteomes" id="UP000027604">
    <property type="component" value="Chromosome I"/>
</dbReference>
<dbReference type="KEGG" id="jag:GJA_4812"/>
<feature type="chain" id="PRO_5004797573" evidence="1">
    <location>
        <begin position="23"/>
        <end position="337"/>
    </location>
</feature>